<sequence>MRKTHRFFSLNRPKLRQSWNKYNLYNMSRSVGREPVIRGQPTFFQQKWAAKSKTRGYHGEHVPEKKWVRLFSPRLLSAVDMPPKYLALHDGSEQATGRGSGRTDSALTAESYSTEAAPAPSRFRYERPPPTTNALLESHVAKMTPYMQMTFAPMERRLDTAIFRALFASSVRQARQFIIHGAVTVNGKKMVHPSYQLNPGDMFQVEVDKVLYATGQQKTASSDKRIIENLEARQKKAAKLENDFVMNSSAAKAKASAAATTEAAAGAEETNADEGDAEAKGETEATAAEALGVESLTPEESWRLNNKSLKVLLKDVKKMLKNTPETLSAKDKKVLRLFRADAKRFLSHPESSDMSAKEMVDALKSQMENHESMREAFEGLSVSADAAPKKASPPAEAKSQNKDRELGKGLAELNAEQKQKAVRIIGDSQLTREELRSLARMLQLEEENPVDHTKPYATPWQPRPYMSAFAFIPRYLEVNQNICAAVYLRHPVARKGLAEVPTPFSYITSQLTHNWYLQRG</sequence>
<dbReference type="OrthoDB" id="3356781at2759"/>
<dbReference type="InterPro" id="IPR036986">
    <property type="entry name" value="S4_RNA-bd_sf"/>
</dbReference>
<evidence type="ECO:0000313" key="13">
    <source>
        <dbReference type="EMBL" id="CEJ80342.1"/>
    </source>
</evidence>
<dbReference type="PANTHER" id="PTHR11831:SF4">
    <property type="entry name" value="SMALL RIBOSOMAL SUBUNIT PROTEIN US4M"/>
    <property type="match status" value="1"/>
</dbReference>
<dbReference type="Pfam" id="PF01479">
    <property type="entry name" value="S4"/>
    <property type="match status" value="1"/>
</dbReference>
<comment type="subcellular location">
    <subcellularLocation>
        <location evidence="1">Mitochondrion</location>
    </subcellularLocation>
</comment>
<dbReference type="GO" id="GO:0019843">
    <property type="term" value="F:rRNA binding"/>
    <property type="evidence" value="ECO:0007669"/>
    <property type="project" value="UniProtKB-KW"/>
</dbReference>
<evidence type="ECO:0000256" key="6">
    <source>
        <dbReference type="ARBA" id="ARBA00023128"/>
    </source>
</evidence>
<name>A0A0A1T263_9HYPO</name>
<evidence type="ECO:0000256" key="8">
    <source>
        <dbReference type="ARBA" id="ARBA00037226"/>
    </source>
</evidence>
<dbReference type="CDD" id="cd00165">
    <property type="entry name" value="S4"/>
    <property type="match status" value="1"/>
</dbReference>
<dbReference type="FunFam" id="3.10.290.10:FF:000025">
    <property type="entry name" value="30S ribosomal subunit S4"/>
    <property type="match status" value="1"/>
</dbReference>
<keyword evidence="5" id="KW-0689">Ribosomal protein</keyword>
<dbReference type="Proteomes" id="UP000039046">
    <property type="component" value="Unassembled WGS sequence"/>
</dbReference>
<evidence type="ECO:0000256" key="9">
    <source>
        <dbReference type="ARBA" id="ARBA00071419"/>
    </source>
</evidence>
<proteinExistence type="inferred from homology"/>
<gene>
    <name evidence="13" type="ORF">VHEMI00531</name>
</gene>
<evidence type="ECO:0000313" key="14">
    <source>
        <dbReference type="Proteomes" id="UP000039046"/>
    </source>
</evidence>
<keyword evidence="3 10" id="KW-0699">rRNA-binding</keyword>
<feature type="region of interest" description="Disordered" evidence="11">
    <location>
        <begin position="261"/>
        <end position="284"/>
    </location>
</feature>
<keyword evidence="14" id="KW-1185">Reference proteome</keyword>
<feature type="region of interest" description="Disordered" evidence="11">
    <location>
        <begin position="90"/>
        <end position="131"/>
    </location>
</feature>
<evidence type="ECO:0000256" key="11">
    <source>
        <dbReference type="SAM" id="MobiDB-lite"/>
    </source>
</evidence>
<feature type="region of interest" description="Disordered" evidence="11">
    <location>
        <begin position="384"/>
        <end position="404"/>
    </location>
</feature>
<dbReference type="HOGENOM" id="CLU_026386_1_0_1"/>
<dbReference type="Gene3D" id="3.10.290.10">
    <property type="entry name" value="RNA-binding S4 domain"/>
    <property type="match status" value="1"/>
</dbReference>
<evidence type="ECO:0000256" key="5">
    <source>
        <dbReference type="ARBA" id="ARBA00022980"/>
    </source>
</evidence>
<dbReference type="AlphaFoldDB" id="A0A0A1T263"/>
<organism evidence="13 14">
    <name type="scientific">[Torrubiella] hemipterigena</name>
    <dbReference type="NCBI Taxonomy" id="1531966"/>
    <lineage>
        <taxon>Eukaryota</taxon>
        <taxon>Fungi</taxon>
        <taxon>Dikarya</taxon>
        <taxon>Ascomycota</taxon>
        <taxon>Pezizomycotina</taxon>
        <taxon>Sordariomycetes</taxon>
        <taxon>Hypocreomycetidae</taxon>
        <taxon>Hypocreales</taxon>
        <taxon>Clavicipitaceae</taxon>
        <taxon>Clavicipitaceae incertae sedis</taxon>
        <taxon>'Torrubiella' clade</taxon>
    </lineage>
</organism>
<feature type="compositionally biased region" description="Polar residues" evidence="11">
    <location>
        <begin position="93"/>
        <end position="114"/>
    </location>
</feature>
<evidence type="ECO:0000256" key="2">
    <source>
        <dbReference type="ARBA" id="ARBA00007465"/>
    </source>
</evidence>
<dbReference type="GO" id="GO:0042274">
    <property type="term" value="P:ribosomal small subunit biogenesis"/>
    <property type="evidence" value="ECO:0007669"/>
    <property type="project" value="TreeGrafter"/>
</dbReference>
<comment type="function">
    <text evidence="8">Component of the mitochondrial ribosome (mitoribosome), a dedicated translation machinery responsible for the synthesis of mitochondrial genome-encoded proteins, including at least some of the essential transmembrane subunits of the mitochondrial respiratory chain. The mitoribosomes are attached to the mitochondrial inner membrane and translation products are cotranslationally integrated into the membrane.</text>
</comment>
<evidence type="ECO:0000256" key="3">
    <source>
        <dbReference type="ARBA" id="ARBA00022730"/>
    </source>
</evidence>
<protein>
    <recommendedName>
        <fullName evidence="9">Small ribosomal subunit protein uS4m</fullName>
    </recommendedName>
</protein>
<keyword evidence="6" id="KW-0496">Mitochondrion</keyword>
<evidence type="ECO:0000259" key="12">
    <source>
        <dbReference type="SMART" id="SM00363"/>
    </source>
</evidence>
<dbReference type="STRING" id="1531966.A0A0A1T263"/>
<dbReference type="SMART" id="SM00363">
    <property type="entry name" value="S4"/>
    <property type="match status" value="1"/>
</dbReference>
<keyword evidence="4 10" id="KW-0694">RNA-binding</keyword>
<evidence type="ECO:0000256" key="4">
    <source>
        <dbReference type="ARBA" id="ARBA00022884"/>
    </source>
</evidence>
<dbReference type="PANTHER" id="PTHR11831">
    <property type="entry name" value="30S 40S RIBOSOMAL PROTEIN"/>
    <property type="match status" value="1"/>
</dbReference>
<feature type="domain" description="RNA-binding S4" evidence="12">
    <location>
        <begin position="156"/>
        <end position="216"/>
    </location>
</feature>
<evidence type="ECO:0000256" key="10">
    <source>
        <dbReference type="PROSITE-ProRule" id="PRU00182"/>
    </source>
</evidence>
<dbReference type="GO" id="GO:0005763">
    <property type="term" value="C:mitochondrial small ribosomal subunit"/>
    <property type="evidence" value="ECO:0007669"/>
    <property type="project" value="TreeGrafter"/>
</dbReference>
<dbReference type="InterPro" id="IPR022801">
    <property type="entry name" value="Ribosomal_uS4"/>
</dbReference>
<reference evidence="13 14" key="1">
    <citation type="journal article" date="2015" name="Genome Announc.">
        <title>Draft Genome Sequence and Gene Annotation of the Entomopathogenic Fungus Verticillium hemipterigenum.</title>
        <authorList>
            <person name="Horn F."/>
            <person name="Habel A."/>
            <person name="Scharf D.H."/>
            <person name="Dworschak J."/>
            <person name="Brakhage A.A."/>
            <person name="Guthke R."/>
            <person name="Hertweck C."/>
            <person name="Linde J."/>
        </authorList>
    </citation>
    <scope>NUCLEOTIDE SEQUENCE [LARGE SCALE GENOMIC DNA]</scope>
</reference>
<dbReference type="SUPFAM" id="SSF55174">
    <property type="entry name" value="Alpha-L RNA-binding motif"/>
    <property type="match status" value="1"/>
</dbReference>
<dbReference type="InterPro" id="IPR002942">
    <property type="entry name" value="S4_RNA-bd"/>
</dbReference>
<comment type="similarity">
    <text evidence="2">Belongs to the universal ribosomal protein uS4 family.</text>
</comment>
<evidence type="ECO:0000256" key="7">
    <source>
        <dbReference type="ARBA" id="ARBA00023274"/>
    </source>
</evidence>
<dbReference type="PROSITE" id="PS00632">
    <property type="entry name" value="RIBOSOMAL_S4"/>
    <property type="match status" value="1"/>
</dbReference>
<dbReference type="InterPro" id="IPR018079">
    <property type="entry name" value="Ribosomal_uS4_CS"/>
</dbReference>
<evidence type="ECO:0000256" key="1">
    <source>
        <dbReference type="ARBA" id="ARBA00004173"/>
    </source>
</evidence>
<feature type="compositionally biased region" description="Low complexity" evidence="11">
    <location>
        <begin position="384"/>
        <end position="398"/>
    </location>
</feature>
<accession>A0A0A1T263</accession>
<dbReference type="GO" id="GO:0003735">
    <property type="term" value="F:structural constituent of ribosome"/>
    <property type="evidence" value="ECO:0007669"/>
    <property type="project" value="TreeGrafter"/>
</dbReference>
<dbReference type="EMBL" id="CDHN01000001">
    <property type="protein sequence ID" value="CEJ80342.1"/>
    <property type="molecule type" value="Genomic_DNA"/>
</dbReference>
<keyword evidence="7" id="KW-0687">Ribonucleoprotein</keyword>
<dbReference type="PROSITE" id="PS50889">
    <property type="entry name" value="S4"/>
    <property type="match status" value="1"/>
</dbReference>